<organism evidence="1 2">
    <name type="scientific">Dreissena polymorpha</name>
    <name type="common">Zebra mussel</name>
    <name type="synonym">Mytilus polymorpha</name>
    <dbReference type="NCBI Taxonomy" id="45954"/>
    <lineage>
        <taxon>Eukaryota</taxon>
        <taxon>Metazoa</taxon>
        <taxon>Spiralia</taxon>
        <taxon>Lophotrochozoa</taxon>
        <taxon>Mollusca</taxon>
        <taxon>Bivalvia</taxon>
        <taxon>Autobranchia</taxon>
        <taxon>Heteroconchia</taxon>
        <taxon>Euheterodonta</taxon>
        <taxon>Imparidentia</taxon>
        <taxon>Neoheterodontei</taxon>
        <taxon>Myida</taxon>
        <taxon>Dreissenoidea</taxon>
        <taxon>Dreissenidae</taxon>
        <taxon>Dreissena</taxon>
    </lineage>
</organism>
<evidence type="ECO:0000313" key="2">
    <source>
        <dbReference type="Proteomes" id="UP000828390"/>
    </source>
</evidence>
<dbReference type="AlphaFoldDB" id="A0A9D4JC13"/>
<comment type="caution">
    <text evidence="1">The sequence shown here is derived from an EMBL/GenBank/DDBJ whole genome shotgun (WGS) entry which is preliminary data.</text>
</comment>
<protein>
    <submittedName>
        <fullName evidence="1">Uncharacterized protein</fullName>
    </submittedName>
</protein>
<evidence type="ECO:0000313" key="1">
    <source>
        <dbReference type="EMBL" id="KAH3802953.1"/>
    </source>
</evidence>
<dbReference type="Proteomes" id="UP000828390">
    <property type="component" value="Unassembled WGS sequence"/>
</dbReference>
<name>A0A9D4JC13_DREPO</name>
<keyword evidence="2" id="KW-1185">Reference proteome</keyword>
<dbReference type="EMBL" id="JAIWYP010000007">
    <property type="protein sequence ID" value="KAH3802953.1"/>
    <property type="molecule type" value="Genomic_DNA"/>
</dbReference>
<accession>A0A9D4JC13</accession>
<gene>
    <name evidence="1" type="ORF">DPMN_156651</name>
</gene>
<reference evidence="1" key="1">
    <citation type="journal article" date="2019" name="bioRxiv">
        <title>The Genome of the Zebra Mussel, Dreissena polymorpha: A Resource for Invasive Species Research.</title>
        <authorList>
            <person name="McCartney M.A."/>
            <person name="Auch B."/>
            <person name="Kono T."/>
            <person name="Mallez S."/>
            <person name="Zhang Y."/>
            <person name="Obille A."/>
            <person name="Becker A."/>
            <person name="Abrahante J.E."/>
            <person name="Garbe J."/>
            <person name="Badalamenti J.P."/>
            <person name="Herman A."/>
            <person name="Mangelson H."/>
            <person name="Liachko I."/>
            <person name="Sullivan S."/>
            <person name="Sone E.D."/>
            <person name="Koren S."/>
            <person name="Silverstein K.A.T."/>
            <person name="Beckman K.B."/>
            <person name="Gohl D.M."/>
        </authorList>
    </citation>
    <scope>NUCLEOTIDE SEQUENCE</scope>
    <source>
        <strain evidence="1">Duluth1</strain>
        <tissue evidence="1">Whole animal</tissue>
    </source>
</reference>
<proteinExistence type="predicted"/>
<sequence>MSISSAVPFTPTPSCQCYNYMSVEPITPTGKIFVNDIKSKHNVTIYPISDTNFLRVNNVFECNRNVIQRTFNAICFVGNIIRIEYALVIIKLSIIIGCAI</sequence>
<reference evidence="1" key="2">
    <citation type="submission" date="2020-11" db="EMBL/GenBank/DDBJ databases">
        <authorList>
            <person name="McCartney M.A."/>
            <person name="Auch B."/>
            <person name="Kono T."/>
            <person name="Mallez S."/>
            <person name="Becker A."/>
            <person name="Gohl D.M."/>
            <person name="Silverstein K.A.T."/>
            <person name="Koren S."/>
            <person name="Bechman K.B."/>
            <person name="Herman A."/>
            <person name="Abrahante J.E."/>
            <person name="Garbe J."/>
        </authorList>
    </citation>
    <scope>NUCLEOTIDE SEQUENCE</scope>
    <source>
        <strain evidence="1">Duluth1</strain>
        <tissue evidence="1">Whole animal</tissue>
    </source>
</reference>